<dbReference type="PANTHER" id="PTHR44688:SF16">
    <property type="entry name" value="DNA-BINDING TRANSCRIPTIONAL ACTIVATOR DEVR_DOSR"/>
    <property type="match status" value="1"/>
</dbReference>
<accession>A0A1Y6BCG6</accession>
<dbReference type="PRINTS" id="PR00038">
    <property type="entry name" value="HTHLUXR"/>
</dbReference>
<evidence type="ECO:0000313" key="8">
    <source>
        <dbReference type="Proteomes" id="UP000192917"/>
    </source>
</evidence>
<keyword evidence="2" id="KW-0238">DNA-binding</keyword>
<protein>
    <submittedName>
        <fullName evidence="7">Two component transcriptional regulator, LuxR family</fullName>
    </submittedName>
</protein>
<dbReference type="GO" id="GO:0000160">
    <property type="term" value="P:phosphorelay signal transduction system"/>
    <property type="evidence" value="ECO:0007669"/>
    <property type="project" value="InterPro"/>
</dbReference>
<organism evidence="7 8">
    <name type="scientific">Tistlia consotensis USBA 355</name>
    <dbReference type="NCBI Taxonomy" id="560819"/>
    <lineage>
        <taxon>Bacteria</taxon>
        <taxon>Pseudomonadati</taxon>
        <taxon>Pseudomonadota</taxon>
        <taxon>Alphaproteobacteria</taxon>
        <taxon>Rhodospirillales</taxon>
        <taxon>Rhodovibrionaceae</taxon>
        <taxon>Tistlia</taxon>
    </lineage>
</organism>
<keyword evidence="4" id="KW-0597">Phosphoprotein</keyword>
<evidence type="ECO:0000256" key="2">
    <source>
        <dbReference type="ARBA" id="ARBA00023125"/>
    </source>
</evidence>
<dbReference type="GO" id="GO:0006355">
    <property type="term" value="P:regulation of DNA-templated transcription"/>
    <property type="evidence" value="ECO:0007669"/>
    <property type="project" value="InterPro"/>
</dbReference>
<evidence type="ECO:0000259" key="5">
    <source>
        <dbReference type="PROSITE" id="PS50043"/>
    </source>
</evidence>
<dbReference type="SMART" id="SM00448">
    <property type="entry name" value="REC"/>
    <property type="match status" value="1"/>
</dbReference>
<dbReference type="SUPFAM" id="SSF46894">
    <property type="entry name" value="C-terminal effector domain of the bipartite response regulators"/>
    <property type="match status" value="1"/>
</dbReference>
<dbReference type="SMART" id="SM00421">
    <property type="entry name" value="HTH_LUXR"/>
    <property type="match status" value="1"/>
</dbReference>
<dbReference type="PROSITE" id="PS50110">
    <property type="entry name" value="RESPONSE_REGULATORY"/>
    <property type="match status" value="1"/>
</dbReference>
<evidence type="ECO:0000256" key="1">
    <source>
        <dbReference type="ARBA" id="ARBA00023015"/>
    </source>
</evidence>
<dbReference type="InterPro" id="IPR011006">
    <property type="entry name" value="CheY-like_superfamily"/>
</dbReference>
<feature type="domain" description="Response regulatory" evidence="6">
    <location>
        <begin position="7"/>
        <end position="121"/>
    </location>
</feature>
<dbReference type="CDD" id="cd06170">
    <property type="entry name" value="LuxR_C_like"/>
    <property type="match status" value="1"/>
</dbReference>
<dbReference type="InterPro" id="IPR000792">
    <property type="entry name" value="Tscrpt_reg_LuxR_C"/>
</dbReference>
<evidence type="ECO:0000313" key="7">
    <source>
        <dbReference type="EMBL" id="SMF03808.1"/>
    </source>
</evidence>
<sequence length="208" mass="22619">MNSDSTAVFVVDDDASVRHSLESLLRSVGHLVQSFESTEALLAAERPDLPACLVLDVRLRGRSGLEFVSDPSFAALALPVVFVTAHGDIPMSVTAMKAGAIEFLTKPFRDQDLLDAVHRGLALDRHRRAEASALAEIAAREATLTAREREVMALVAEGRLNKQIAAELGLSEMTVKVHRAQVMRKMQAGSLPELVRLADRLEAESRKA</sequence>
<keyword evidence="8" id="KW-1185">Reference proteome</keyword>
<dbReference type="Pfam" id="PF00196">
    <property type="entry name" value="GerE"/>
    <property type="match status" value="1"/>
</dbReference>
<dbReference type="Pfam" id="PF00072">
    <property type="entry name" value="Response_reg"/>
    <property type="match status" value="1"/>
</dbReference>
<dbReference type="SUPFAM" id="SSF52172">
    <property type="entry name" value="CheY-like"/>
    <property type="match status" value="1"/>
</dbReference>
<dbReference type="InterPro" id="IPR016032">
    <property type="entry name" value="Sig_transdc_resp-reg_C-effctor"/>
</dbReference>
<dbReference type="InterPro" id="IPR001789">
    <property type="entry name" value="Sig_transdc_resp-reg_receiver"/>
</dbReference>
<evidence type="ECO:0000256" key="4">
    <source>
        <dbReference type="PROSITE-ProRule" id="PRU00169"/>
    </source>
</evidence>
<evidence type="ECO:0000256" key="3">
    <source>
        <dbReference type="ARBA" id="ARBA00023163"/>
    </source>
</evidence>
<keyword evidence="3" id="KW-0804">Transcription</keyword>
<dbReference type="Gene3D" id="3.40.50.2300">
    <property type="match status" value="1"/>
</dbReference>
<proteinExistence type="predicted"/>
<dbReference type="Proteomes" id="UP000192917">
    <property type="component" value="Unassembled WGS sequence"/>
</dbReference>
<dbReference type="GO" id="GO:0003677">
    <property type="term" value="F:DNA binding"/>
    <property type="evidence" value="ECO:0007669"/>
    <property type="project" value="UniProtKB-KW"/>
</dbReference>
<dbReference type="AlphaFoldDB" id="A0A1Y6BCG6"/>
<feature type="modified residue" description="4-aspartylphosphate" evidence="4">
    <location>
        <position position="56"/>
    </location>
</feature>
<gene>
    <name evidence="7" type="ORF">SAMN05428998_103163</name>
</gene>
<dbReference type="EMBL" id="FWZX01000003">
    <property type="protein sequence ID" value="SMF03808.1"/>
    <property type="molecule type" value="Genomic_DNA"/>
</dbReference>
<name>A0A1Y6BCG6_9PROT</name>
<dbReference type="PROSITE" id="PS50043">
    <property type="entry name" value="HTH_LUXR_2"/>
    <property type="match status" value="1"/>
</dbReference>
<dbReference type="InterPro" id="IPR036388">
    <property type="entry name" value="WH-like_DNA-bd_sf"/>
</dbReference>
<dbReference type="PANTHER" id="PTHR44688">
    <property type="entry name" value="DNA-BINDING TRANSCRIPTIONAL ACTIVATOR DEVR_DOSR"/>
    <property type="match status" value="1"/>
</dbReference>
<keyword evidence="1" id="KW-0805">Transcription regulation</keyword>
<dbReference type="RefSeq" id="WP_085121604.1">
    <property type="nucleotide sequence ID" value="NZ_FWZX01000003.1"/>
</dbReference>
<dbReference type="Gene3D" id="1.10.10.10">
    <property type="entry name" value="Winged helix-like DNA-binding domain superfamily/Winged helix DNA-binding domain"/>
    <property type="match status" value="1"/>
</dbReference>
<dbReference type="STRING" id="560819.SAMN05428998_103163"/>
<reference evidence="7 8" key="1">
    <citation type="submission" date="2017-04" db="EMBL/GenBank/DDBJ databases">
        <authorList>
            <person name="Afonso C.L."/>
            <person name="Miller P.J."/>
            <person name="Scott M.A."/>
            <person name="Spackman E."/>
            <person name="Goraichik I."/>
            <person name="Dimitrov K.M."/>
            <person name="Suarez D.L."/>
            <person name="Swayne D.E."/>
        </authorList>
    </citation>
    <scope>NUCLEOTIDE SEQUENCE [LARGE SCALE GENOMIC DNA]</scope>
    <source>
        <strain evidence="7 8">USBA 355</strain>
    </source>
</reference>
<feature type="domain" description="HTH luxR-type" evidence="5">
    <location>
        <begin position="137"/>
        <end position="202"/>
    </location>
</feature>
<evidence type="ECO:0000259" key="6">
    <source>
        <dbReference type="PROSITE" id="PS50110"/>
    </source>
</evidence>